<gene>
    <name evidence="3" type="ORF">THARTR1_00691</name>
</gene>
<organism evidence="3 4">
    <name type="scientific">Trichoderma harzianum</name>
    <name type="common">Hypocrea lixii</name>
    <dbReference type="NCBI Taxonomy" id="5544"/>
    <lineage>
        <taxon>Eukaryota</taxon>
        <taxon>Fungi</taxon>
        <taxon>Dikarya</taxon>
        <taxon>Ascomycota</taxon>
        <taxon>Pezizomycotina</taxon>
        <taxon>Sordariomycetes</taxon>
        <taxon>Hypocreomycetidae</taxon>
        <taxon>Hypocreales</taxon>
        <taxon>Hypocreaceae</taxon>
        <taxon>Trichoderma</taxon>
    </lineage>
</organism>
<dbReference type="AlphaFoldDB" id="A0A2K0UPY2"/>
<feature type="compositionally biased region" description="Basic and acidic residues" evidence="2">
    <location>
        <begin position="331"/>
        <end position="346"/>
    </location>
</feature>
<accession>A0A2K0UPY2</accession>
<evidence type="ECO:0000313" key="3">
    <source>
        <dbReference type="EMBL" id="PNP59812.1"/>
    </source>
</evidence>
<name>A0A2K0UPY2_TRIHA</name>
<feature type="region of interest" description="Disordered" evidence="2">
    <location>
        <begin position="302"/>
        <end position="346"/>
    </location>
</feature>
<comment type="caution">
    <text evidence="3">The sequence shown here is derived from an EMBL/GenBank/DDBJ whole genome shotgun (WGS) entry which is preliminary data.</text>
</comment>
<feature type="compositionally biased region" description="Basic and acidic residues" evidence="2">
    <location>
        <begin position="314"/>
        <end position="324"/>
    </location>
</feature>
<feature type="coiled-coil region" evidence="1">
    <location>
        <begin position="13"/>
        <end position="50"/>
    </location>
</feature>
<dbReference type="PANTHER" id="PTHR40619">
    <property type="entry name" value="FUNGAL STAND N-TERMINAL GOODBYE DOMAIN-CONTAINING PROTEIN"/>
    <property type="match status" value="1"/>
</dbReference>
<keyword evidence="1" id="KW-0175">Coiled coil</keyword>
<sequence>MLNDVPSMIHDFLKSQKNAIERERLLTAELKREREKSDYLRAEIEILRSRSPSLNALVLKQQKDEISTPSLDNKEVQDLLQAEHKDADLQFITKRRAHLRADELSRAEQLVNDRKYRAWFMSLESEKLLILWNQRQPMTHAGISPISVFCASLEPILNSDSRFTCLTWFCGLHSKHGNDEARAMLADLIVQLRQRHHFDFGREYDDTNKSLLRERDPVELYTLFYRLIRSVPRKITVVILIDEAYVYESDGFQDGINVFHELMRLVTDATIQSVIKLLFTSTRRVEFLNEEFQQGDLTLHVETAAHQRGGPSQRRMERQTRPDSDQGGARETLRESEREYYERDDF</sequence>
<dbReference type="Proteomes" id="UP000236290">
    <property type="component" value="Unassembled WGS sequence"/>
</dbReference>
<proteinExistence type="predicted"/>
<evidence type="ECO:0000256" key="2">
    <source>
        <dbReference type="SAM" id="MobiDB-lite"/>
    </source>
</evidence>
<dbReference type="EMBL" id="MTYI01000005">
    <property type="protein sequence ID" value="PNP59812.1"/>
    <property type="molecule type" value="Genomic_DNA"/>
</dbReference>
<evidence type="ECO:0000256" key="1">
    <source>
        <dbReference type="SAM" id="Coils"/>
    </source>
</evidence>
<dbReference type="OrthoDB" id="5419927at2759"/>
<protein>
    <submittedName>
        <fullName evidence="3">Uncharacterized protein</fullName>
    </submittedName>
</protein>
<evidence type="ECO:0000313" key="4">
    <source>
        <dbReference type="Proteomes" id="UP000236290"/>
    </source>
</evidence>
<dbReference type="PANTHER" id="PTHR40619:SF3">
    <property type="entry name" value="FUNGAL STAND N-TERMINAL GOODBYE DOMAIN-CONTAINING PROTEIN"/>
    <property type="match status" value="1"/>
</dbReference>
<reference evidence="3 4" key="1">
    <citation type="submission" date="2017-02" db="EMBL/GenBank/DDBJ databases">
        <title>Genomes of Trichoderma spp. with biocontrol activity.</title>
        <authorList>
            <person name="Gardiner D."/>
            <person name="Kazan K."/>
            <person name="Vos C."/>
            <person name="Harvey P."/>
        </authorList>
    </citation>
    <scope>NUCLEOTIDE SEQUENCE [LARGE SCALE GENOMIC DNA]</scope>
    <source>
        <strain evidence="3 4">Tr1</strain>
    </source>
</reference>